<sequence length="580" mass="64560">MSSWAARMHRRAATFSNVVTSCGHPSGPYPRRLEKVKFGVPLEEVCKNDIPGPLLVLILKLNKEAPYRKDVFRAPGHQGAMKKLTHFLQTGRLVNMDNFSVYTIASVLKKFLRKVPGGVFGRDIEHRLFEVIEITDVQAQQDEIHKIITSLPVYTQRLLVLLFGTFRVIASNSEKAGTGMTSEALGVSVAPSFFHSCVSDGKTAKMEDVMKFKVASRVVKHLIEEFASSNLFGRDNYEYYARVTGRVLRVQGEWICSFQYPPPPAKGVFPNEYIALERYLLGQLAMGKQTWLLCENNDRWNSSSYCLEAMSQVEECQSTPALLETGLQPQVSSTSLGMIAEHGLLESCTRLSVSLEQNGLFQGNATSHSSSTSHSSKHSQNHSGPKMTLDELKAVNKYAESTRSLSYLPQVHERQTERMKTRSQWFLGPSVECASCGGSLDLPLNEADVSALTNALLRRSSSGTIVGIAGLSLSAESIQKRPSLKRSNSKDKRYLHRSASRRNKENGSRSNSFKSRGERKSSGSRPSSFKLKYENISKSCSFRSKGGAVHVPALNRRGRRWCREYQQGERGWSDDGRAGA</sequence>
<feature type="domain" description="Rho-GAP" evidence="2">
    <location>
        <begin position="40"/>
        <end position="230"/>
    </location>
</feature>
<proteinExistence type="predicted"/>
<keyword evidence="4" id="KW-1185">Reference proteome</keyword>
<evidence type="ECO:0000259" key="2">
    <source>
        <dbReference type="PROSITE" id="PS50238"/>
    </source>
</evidence>
<dbReference type="EMBL" id="JANEYG010000017">
    <property type="protein sequence ID" value="KAJ8919499.1"/>
    <property type="molecule type" value="Genomic_DNA"/>
</dbReference>
<comment type="caution">
    <text evidence="3">The sequence shown here is derived from an EMBL/GenBank/DDBJ whole genome shotgun (WGS) entry which is preliminary data.</text>
</comment>
<dbReference type="SMART" id="SM00324">
    <property type="entry name" value="RhoGAP"/>
    <property type="match status" value="1"/>
</dbReference>
<name>A0AAV8VZL1_9CUCU</name>
<dbReference type="InterPro" id="IPR008936">
    <property type="entry name" value="Rho_GTPase_activation_prot"/>
</dbReference>
<accession>A0AAV8VZL1</accession>
<evidence type="ECO:0000313" key="4">
    <source>
        <dbReference type="Proteomes" id="UP001159042"/>
    </source>
</evidence>
<dbReference type="PANTHER" id="PTHR23179:SF27">
    <property type="entry name" value="RHO GTPASE ACTIVATING PROTEIN AT 71E, ISOFORM D"/>
    <property type="match status" value="1"/>
</dbReference>
<dbReference type="InterPro" id="IPR000198">
    <property type="entry name" value="RhoGAP_dom"/>
</dbReference>
<protein>
    <recommendedName>
        <fullName evidence="2">Rho-GAP domain-containing protein</fullName>
    </recommendedName>
</protein>
<dbReference type="Gene3D" id="1.10.555.10">
    <property type="entry name" value="Rho GTPase activation protein"/>
    <property type="match status" value="1"/>
</dbReference>
<feature type="region of interest" description="Disordered" evidence="1">
    <location>
        <begin position="362"/>
        <end position="386"/>
    </location>
</feature>
<feature type="region of interest" description="Disordered" evidence="1">
    <location>
        <begin position="480"/>
        <end position="528"/>
    </location>
</feature>
<reference evidence="3 4" key="1">
    <citation type="journal article" date="2023" name="Insect Mol. Biol.">
        <title>Genome sequencing provides insights into the evolution of gene families encoding plant cell wall-degrading enzymes in longhorned beetles.</title>
        <authorList>
            <person name="Shin N.R."/>
            <person name="Okamura Y."/>
            <person name="Kirsch R."/>
            <person name="Pauchet Y."/>
        </authorList>
    </citation>
    <scope>NUCLEOTIDE SEQUENCE [LARGE SCALE GENOMIC DNA]</scope>
    <source>
        <strain evidence="3">EAD_L_NR</strain>
    </source>
</reference>
<dbReference type="AlphaFoldDB" id="A0AAV8VZL1"/>
<evidence type="ECO:0000313" key="3">
    <source>
        <dbReference type="EMBL" id="KAJ8919499.1"/>
    </source>
</evidence>
<dbReference type="CDD" id="cd00159">
    <property type="entry name" value="RhoGAP"/>
    <property type="match status" value="1"/>
</dbReference>
<dbReference type="PANTHER" id="PTHR23179">
    <property type="entry name" value="T-CELL ACTIVATION RHO GTPASE ACTIVATING PROTEIN-RELATED"/>
    <property type="match status" value="1"/>
</dbReference>
<dbReference type="SUPFAM" id="SSF48350">
    <property type="entry name" value="GTPase activation domain, GAP"/>
    <property type="match status" value="1"/>
</dbReference>
<evidence type="ECO:0000256" key="1">
    <source>
        <dbReference type="SAM" id="MobiDB-lite"/>
    </source>
</evidence>
<dbReference type="Pfam" id="PF00620">
    <property type="entry name" value="RhoGAP"/>
    <property type="match status" value="1"/>
</dbReference>
<dbReference type="GO" id="GO:0007165">
    <property type="term" value="P:signal transduction"/>
    <property type="evidence" value="ECO:0007669"/>
    <property type="project" value="InterPro"/>
</dbReference>
<dbReference type="GO" id="GO:0005096">
    <property type="term" value="F:GTPase activator activity"/>
    <property type="evidence" value="ECO:0007669"/>
    <property type="project" value="TreeGrafter"/>
</dbReference>
<dbReference type="PROSITE" id="PS51257">
    <property type="entry name" value="PROKAR_LIPOPROTEIN"/>
    <property type="match status" value="1"/>
</dbReference>
<gene>
    <name evidence="3" type="ORF">NQ315_002120</name>
</gene>
<dbReference type="PROSITE" id="PS50238">
    <property type="entry name" value="RHOGAP"/>
    <property type="match status" value="1"/>
</dbReference>
<dbReference type="Proteomes" id="UP001159042">
    <property type="component" value="Unassembled WGS sequence"/>
</dbReference>
<dbReference type="FunFam" id="1.10.555.10:FF:000032">
    <property type="entry name" value="Uncharacterized protein, isoform E"/>
    <property type="match status" value="1"/>
</dbReference>
<organism evidence="3 4">
    <name type="scientific">Exocentrus adspersus</name>
    <dbReference type="NCBI Taxonomy" id="1586481"/>
    <lineage>
        <taxon>Eukaryota</taxon>
        <taxon>Metazoa</taxon>
        <taxon>Ecdysozoa</taxon>
        <taxon>Arthropoda</taxon>
        <taxon>Hexapoda</taxon>
        <taxon>Insecta</taxon>
        <taxon>Pterygota</taxon>
        <taxon>Neoptera</taxon>
        <taxon>Endopterygota</taxon>
        <taxon>Coleoptera</taxon>
        <taxon>Polyphaga</taxon>
        <taxon>Cucujiformia</taxon>
        <taxon>Chrysomeloidea</taxon>
        <taxon>Cerambycidae</taxon>
        <taxon>Lamiinae</taxon>
        <taxon>Acanthocinini</taxon>
        <taxon>Exocentrus</taxon>
    </lineage>
</organism>